<accession>A0A1W9YPG4</accession>
<name>A0A1W9YPG4_MYCBA</name>
<evidence type="ECO:0000313" key="5">
    <source>
        <dbReference type="EMBL" id="ORA01933.1"/>
    </source>
</evidence>
<dbReference type="EMBL" id="MVHJ01000037">
    <property type="protein sequence ID" value="ORA01933.1"/>
    <property type="molecule type" value="Genomic_DNA"/>
</dbReference>
<dbReference type="Pfam" id="PF17853">
    <property type="entry name" value="GGDEF_2"/>
    <property type="match status" value="1"/>
</dbReference>
<dbReference type="InterPro" id="IPR051448">
    <property type="entry name" value="CdaR-like_regulators"/>
</dbReference>
<dbReference type="OrthoDB" id="2973014at2"/>
<dbReference type="Proteomes" id="UP000192366">
    <property type="component" value="Unassembled WGS sequence"/>
</dbReference>
<sequence>MLLTVADVIGLPALQRGQPEVLSARRFDEPIRWVHVSDIADLSTLVEGGELVLTTGAALRADPRRYLQGMAAAGVLGVVVELGTAVLPPEAGRYAEEFGLALVALHQEVRFVEITEAVHRMIVTDQFDRVDFDRRVHETFTDLSMKRASVEGIVDAAAGMLDEPVVLEDLAHRVLAVAGVPGGGPTAVLLRDWEQRSRRTADAEHWTMTAVGPRTQEWGRLIVPRRPVDASRTQMVLERAGVALALHRMIERDRSGLTHQAQTGLIDDVLRSRITDEGEAAARAHALGLRSSARYVPAAVRIARTATATDPVVGQRQNISLLDTVMHAVNAAGHTGLFSVRRDGEIGMVLSLSVTRPAETALSALGTELRREIRRVEGVPDSTLAVGDSVNRVIDAVYGMGEAAHIAEVALAMNEAPRPYYRAADVRLRGLIALLRSDHRVQAFAESELKELLTGDQANLAVLQEYLRLAGNKAAVAARLHISRPALYKKLAAIGSALGVDLDDGESRTSLHVALMVLDAQRLRRPVEVSTEPVPAVIVDPYT</sequence>
<protein>
    <submittedName>
        <fullName evidence="5">PucR family transcriptional regulator</fullName>
    </submittedName>
</protein>
<dbReference type="InterPro" id="IPR025736">
    <property type="entry name" value="PucR_C-HTH_dom"/>
</dbReference>
<dbReference type="InterPro" id="IPR012914">
    <property type="entry name" value="PucR_dom"/>
</dbReference>
<feature type="domain" description="PucR C-terminal helix-turn-helix" evidence="3">
    <location>
        <begin position="460"/>
        <end position="516"/>
    </location>
</feature>
<reference evidence="5 6" key="1">
    <citation type="submission" date="2017-02" db="EMBL/GenBank/DDBJ databases">
        <title>The new phylogeny of genus Mycobacterium.</title>
        <authorList>
            <person name="Tortoli E."/>
            <person name="Trovato A."/>
            <person name="Cirillo D.M."/>
        </authorList>
    </citation>
    <scope>NUCLEOTIDE SEQUENCE [LARGE SCALE GENOMIC DNA]</scope>
    <source>
        <strain evidence="5 6">DSM 45578</strain>
    </source>
</reference>
<dbReference type="STRING" id="564198.BST17_25785"/>
<dbReference type="AlphaFoldDB" id="A0A1W9YPG4"/>
<evidence type="ECO:0000259" key="3">
    <source>
        <dbReference type="Pfam" id="PF13556"/>
    </source>
</evidence>
<evidence type="ECO:0000259" key="2">
    <source>
        <dbReference type="Pfam" id="PF07905"/>
    </source>
</evidence>
<feature type="domain" description="Purine catabolism PurC-like" evidence="2">
    <location>
        <begin position="7"/>
        <end position="122"/>
    </location>
</feature>
<proteinExistence type="inferred from homology"/>
<evidence type="ECO:0000313" key="6">
    <source>
        <dbReference type="Proteomes" id="UP000192366"/>
    </source>
</evidence>
<dbReference type="Pfam" id="PF07905">
    <property type="entry name" value="PucR"/>
    <property type="match status" value="1"/>
</dbReference>
<comment type="caution">
    <text evidence="5">The sequence shown here is derived from an EMBL/GenBank/DDBJ whole genome shotgun (WGS) entry which is preliminary data.</text>
</comment>
<organism evidence="5 6">
    <name type="scientific">Mycolicibacterium bacteremicum</name>
    <name type="common">Mycobacterium bacteremicum</name>
    <dbReference type="NCBI Taxonomy" id="564198"/>
    <lineage>
        <taxon>Bacteria</taxon>
        <taxon>Bacillati</taxon>
        <taxon>Actinomycetota</taxon>
        <taxon>Actinomycetes</taxon>
        <taxon>Mycobacteriales</taxon>
        <taxon>Mycobacteriaceae</taxon>
        <taxon>Mycolicibacterium</taxon>
    </lineage>
</organism>
<dbReference type="PANTHER" id="PTHR33744:SF1">
    <property type="entry name" value="DNA-BINDING TRANSCRIPTIONAL ACTIVATOR ADER"/>
    <property type="match status" value="1"/>
</dbReference>
<comment type="similarity">
    <text evidence="1">Belongs to the CdaR family.</text>
</comment>
<evidence type="ECO:0000256" key="1">
    <source>
        <dbReference type="ARBA" id="ARBA00006754"/>
    </source>
</evidence>
<feature type="domain" description="CdaR GGDEF-like" evidence="4">
    <location>
        <begin position="275"/>
        <end position="406"/>
    </location>
</feature>
<dbReference type="RefSeq" id="WP_083061751.1">
    <property type="nucleotide sequence ID" value="NZ_JACKVM010000001.1"/>
</dbReference>
<dbReference type="Pfam" id="PF13556">
    <property type="entry name" value="HTH_30"/>
    <property type="match status" value="1"/>
</dbReference>
<dbReference type="Gene3D" id="1.10.10.2840">
    <property type="entry name" value="PucR C-terminal helix-turn-helix domain"/>
    <property type="match status" value="1"/>
</dbReference>
<gene>
    <name evidence="5" type="ORF">BST17_25785</name>
</gene>
<dbReference type="InterPro" id="IPR041522">
    <property type="entry name" value="CdaR_GGDEF"/>
</dbReference>
<dbReference type="InterPro" id="IPR042070">
    <property type="entry name" value="PucR_C-HTH_sf"/>
</dbReference>
<dbReference type="PANTHER" id="PTHR33744">
    <property type="entry name" value="CARBOHYDRATE DIACID REGULATOR"/>
    <property type="match status" value="1"/>
</dbReference>
<evidence type="ECO:0000259" key="4">
    <source>
        <dbReference type="Pfam" id="PF17853"/>
    </source>
</evidence>
<keyword evidence="6" id="KW-1185">Reference proteome</keyword>